<protein>
    <submittedName>
        <fullName evidence="1">Uncharacterized protein</fullName>
    </submittedName>
</protein>
<dbReference type="AlphaFoldDB" id="A0A8J3SLA5"/>
<sequence>MTDRHAGYLVVLERDVRDDDAAAIIAALGMVKGVLSVDPVLADYREQIMRIRVDEDWRTALYRLASRGPEALDGP</sequence>
<dbReference type="EMBL" id="BOOJ01000052">
    <property type="protein sequence ID" value="GIH95339.1"/>
    <property type="molecule type" value="Genomic_DNA"/>
</dbReference>
<comment type="caution">
    <text evidence="1">The sequence shown here is derived from an EMBL/GenBank/DDBJ whole genome shotgun (WGS) entry which is preliminary data.</text>
</comment>
<dbReference type="Proteomes" id="UP000619788">
    <property type="component" value="Unassembled WGS sequence"/>
</dbReference>
<gene>
    <name evidence="1" type="ORF">Psi01_59690</name>
</gene>
<proteinExistence type="predicted"/>
<evidence type="ECO:0000313" key="1">
    <source>
        <dbReference type="EMBL" id="GIH95339.1"/>
    </source>
</evidence>
<keyword evidence="2" id="KW-1185">Reference proteome</keyword>
<organism evidence="1 2">
    <name type="scientific">Planobispora siamensis</name>
    <dbReference type="NCBI Taxonomy" id="936338"/>
    <lineage>
        <taxon>Bacteria</taxon>
        <taxon>Bacillati</taxon>
        <taxon>Actinomycetota</taxon>
        <taxon>Actinomycetes</taxon>
        <taxon>Streptosporangiales</taxon>
        <taxon>Streptosporangiaceae</taxon>
        <taxon>Planobispora</taxon>
    </lineage>
</organism>
<name>A0A8J3SLA5_9ACTN</name>
<evidence type="ECO:0000313" key="2">
    <source>
        <dbReference type="Proteomes" id="UP000619788"/>
    </source>
</evidence>
<accession>A0A8J3SLA5</accession>
<reference evidence="1 2" key="1">
    <citation type="submission" date="2021-01" db="EMBL/GenBank/DDBJ databases">
        <title>Whole genome shotgun sequence of Planobispora siamensis NBRC 107568.</title>
        <authorList>
            <person name="Komaki H."/>
            <person name="Tamura T."/>
        </authorList>
    </citation>
    <scope>NUCLEOTIDE SEQUENCE [LARGE SCALE GENOMIC DNA]</scope>
    <source>
        <strain evidence="1 2">NBRC 107568</strain>
    </source>
</reference>
<dbReference type="RefSeq" id="WP_204067436.1">
    <property type="nucleotide sequence ID" value="NZ_BOOJ01000052.1"/>
</dbReference>